<evidence type="ECO:0000313" key="2">
    <source>
        <dbReference type="Proteomes" id="UP001162992"/>
    </source>
</evidence>
<dbReference type="Proteomes" id="UP001162992">
    <property type="component" value="Chromosome 8"/>
</dbReference>
<organism evidence="1 2">
    <name type="scientific">Diphasiastrum complanatum</name>
    <name type="common">Issler's clubmoss</name>
    <name type="synonym">Lycopodium complanatum</name>
    <dbReference type="NCBI Taxonomy" id="34168"/>
    <lineage>
        <taxon>Eukaryota</taxon>
        <taxon>Viridiplantae</taxon>
        <taxon>Streptophyta</taxon>
        <taxon>Embryophyta</taxon>
        <taxon>Tracheophyta</taxon>
        <taxon>Lycopodiopsida</taxon>
        <taxon>Lycopodiales</taxon>
        <taxon>Lycopodiaceae</taxon>
        <taxon>Lycopodioideae</taxon>
        <taxon>Diphasiastrum</taxon>
    </lineage>
</organism>
<reference evidence="2" key="1">
    <citation type="journal article" date="2024" name="Proc. Natl. Acad. Sci. U.S.A.">
        <title>Extraordinary preservation of gene collinearity over three hundred million years revealed in homosporous lycophytes.</title>
        <authorList>
            <person name="Li C."/>
            <person name="Wickell D."/>
            <person name="Kuo L.Y."/>
            <person name="Chen X."/>
            <person name="Nie B."/>
            <person name="Liao X."/>
            <person name="Peng D."/>
            <person name="Ji J."/>
            <person name="Jenkins J."/>
            <person name="Williams M."/>
            <person name="Shu S."/>
            <person name="Plott C."/>
            <person name="Barry K."/>
            <person name="Rajasekar S."/>
            <person name="Grimwood J."/>
            <person name="Han X."/>
            <person name="Sun S."/>
            <person name="Hou Z."/>
            <person name="He W."/>
            <person name="Dai G."/>
            <person name="Sun C."/>
            <person name="Schmutz J."/>
            <person name="Leebens-Mack J.H."/>
            <person name="Li F.W."/>
            <person name="Wang L."/>
        </authorList>
    </citation>
    <scope>NUCLEOTIDE SEQUENCE [LARGE SCALE GENOMIC DNA]</scope>
    <source>
        <strain evidence="2">cv. PW_Plant_1</strain>
    </source>
</reference>
<accession>A0ACC2D0H1</accession>
<evidence type="ECO:0000313" key="1">
    <source>
        <dbReference type="EMBL" id="KAJ7547751.1"/>
    </source>
</evidence>
<name>A0ACC2D0H1_DIPCM</name>
<comment type="caution">
    <text evidence="1">The sequence shown here is derived from an EMBL/GenBank/DDBJ whole genome shotgun (WGS) entry which is preliminary data.</text>
</comment>
<dbReference type="EMBL" id="CM055099">
    <property type="protein sequence ID" value="KAJ7547751.1"/>
    <property type="molecule type" value="Genomic_DNA"/>
</dbReference>
<sequence>MAAATLNPPSSSSSSTLLPYRSPASHTQTARAHSSGCSIAFPYALSELQDRRLSTASLLILGRGLGSLTWRLQARHSGRPAAKSRKAEKFERAFAEHFTGDDDLEDEEEEDNNLDLLFQLVRNFIRKISTKATRIARAILPPALSTDLVAFSVNGVVLLSVLWISKAFLEVICAVGNAIFFALLVIRSIWSVLTYIQSQNRQFEVNNTGADGGGNQRPDFMVPGAPA</sequence>
<proteinExistence type="predicted"/>
<keyword evidence="2" id="KW-1185">Reference proteome</keyword>
<protein>
    <submittedName>
        <fullName evidence="1">Uncharacterized protein</fullName>
    </submittedName>
</protein>
<gene>
    <name evidence="1" type="ORF">O6H91_08G102300</name>
</gene>